<reference evidence="1" key="1">
    <citation type="submission" date="2018-02" db="EMBL/GenBank/DDBJ databases">
        <title>Rhizophora mucronata_Transcriptome.</title>
        <authorList>
            <person name="Meera S.P."/>
            <person name="Sreeshan A."/>
            <person name="Augustine A."/>
        </authorList>
    </citation>
    <scope>NUCLEOTIDE SEQUENCE</scope>
    <source>
        <tissue evidence="1">Leaf</tissue>
    </source>
</reference>
<sequence length="45" mass="5193">MLDSQVKSVTWVSYFISCTQLSVLPVPNSYLINFIKNILITFTMH</sequence>
<accession>A0A2P2NNP9</accession>
<evidence type="ECO:0000313" key="1">
    <source>
        <dbReference type="EMBL" id="MBX44138.1"/>
    </source>
</evidence>
<protein>
    <submittedName>
        <fullName evidence="1">Uncharacterized protein</fullName>
    </submittedName>
</protein>
<organism evidence="1">
    <name type="scientific">Rhizophora mucronata</name>
    <name type="common">Asiatic mangrove</name>
    <dbReference type="NCBI Taxonomy" id="61149"/>
    <lineage>
        <taxon>Eukaryota</taxon>
        <taxon>Viridiplantae</taxon>
        <taxon>Streptophyta</taxon>
        <taxon>Embryophyta</taxon>
        <taxon>Tracheophyta</taxon>
        <taxon>Spermatophyta</taxon>
        <taxon>Magnoliopsida</taxon>
        <taxon>eudicotyledons</taxon>
        <taxon>Gunneridae</taxon>
        <taxon>Pentapetalae</taxon>
        <taxon>rosids</taxon>
        <taxon>fabids</taxon>
        <taxon>Malpighiales</taxon>
        <taxon>Rhizophoraceae</taxon>
        <taxon>Rhizophora</taxon>
    </lineage>
</organism>
<proteinExistence type="predicted"/>
<dbReference type="EMBL" id="GGEC01063654">
    <property type="protein sequence ID" value="MBX44138.1"/>
    <property type="molecule type" value="Transcribed_RNA"/>
</dbReference>
<dbReference type="AlphaFoldDB" id="A0A2P2NNP9"/>
<name>A0A2P2NNP9_RHIMU</name>